<dbReference type="STRING" id="1802593.A2172_04050"/>
<accession>A0A1G1W6T7</accession>
<dbReference type="AlphaFoldDB" id="A0A1G1W6T7"/>
<evidence type="ECO:0000256" key="1">
    <source>
        <dbReference type="SAM" id="Phobius"/>
    </source>
</evidence>
<keyword evidence="1" id="KW-0472">Membrane</keyword>
<dbReference type="EMBL" id="MHCP01000025">
    <property type="protein sequence ID" value="OGY23373.1"/>
    <property type="molecule type" value="Genomic_DNA"/>
</dbReference>
<dbReference type="Proteomes" id="UP000176631">
    <property type="component" value="Unassembled WGS sequence"/>
</dbReference>
<gene>
    <name evidence="2" type="ORF">A2172_04050</name>
</gene>
<sequence>MRSDPGPEDSGPTIHMVGISIDEVAAVKIWAATIFLVLIALAGLLLPSNKQPARDLREGDDGGCSSK</sequence>
<evidence type="ECO:0000313" key="2">
    <source>
        <dbReference type="EMBL" id="OGY23373.1"/>
    </source>
</evidence>
<comment type="caution">
    <text evidence="2">The sequence shown here is derived from an EMBL/GenBank/DDBJ whole genome shotgun (WGS) entry which is preliminary data.</text>
</comment>
<organism evidence="2 3">
    <name type="scientific">Candidatus Woykebacteria bacterium RBG_13_40_15</name>
    <dbReference type="NCBI Taxonomy" id="1802593"/>
    <lineage>
        <taxon>Bacteria</taxon>
        <taxon>Candidatus Woykeibacteriota</taxon>
    </lineage>
</organism>
<reference evidence="2 3" key="1">
    <citation type="journal article" date="2016" name="Nat. Commun.">
        <title>Thousands of microbial genomes shed light on interconnected biogeochemical processes in an aquifer system.</title>
        <authorList>
            <person name="Anantharaman K."/>
            <person name="Brown C.T."/>
            <person name="Hug L.A."/>
            <person name="Sharon I."/>
            <person name="Castelle C.J."/>
            <person name="Probst A.J."/>
            <person name="Thomas B.C."/>
            <person name="Singh A."/>
            <person name="Wilkins M.J."/>
            <person name="Karaoz U."/>
            <person name="Brodie E.L."/>
            <person name="Williams K.H."/>
            <person name="Hubbard S.S."/>
            <person name="Banfield J.F."/>
        </authorList>
    </citation>
    <scope>NUCLEOTIDE SEQUENCE [LARGE SCALE GENOMIC DNA]</scope>
</reference>
<proteinExistence type="predicted"/>
<protein>
    <submittedName>
        <fullName evidence="2">Uncharacterized protein</fullName>
    </submittedName>
</protein>
<evidence type="ECO:0000313" key="3">
    <source>
        <dbReference type="Proteomes" id="UP000176631"/>
    </source>
</evidence>
<keyword evidence="1" id="KW-1133">Transmembrane helix</keyword>
<keyword evidence="1" id="KW-0812">Transmembrane</keyword>
<name>A0A1G1W6T7_9BACT</name>
<feature type="transmembrane region" description="Helical" evidence="1">
    <location>
        <begin position="29"/>
        <end position="47"/>
    </location>
</feature>